<gene>
    <name evidence="2" type="ORF">AWH56_18045</name>
</gene>
<feature type="compositionally biased region" description="Basic and acidic residues" evidence="1">
    <location>
        <begin position="9"/>
        <end position="20"/>
    </location>
</feature>
<dbReference type="KEGG" id="aia:AWH56_005090"/>
<evidence type="ECO:0000313" key="2">
    <source>
        <dbReference type="EMBL" id="OIJ09016.1"/>
    </source>
</evidence>
<proteinExistence type="predicted"/>
<organism evidence="2">
    <name type="scientific">Anaerobacillus isosaccharinicus</name>
    <dbReference type="NCBI Taxonomy" id="1532552"/>
    <lineage>
        <taxon>Bacteria</taxon>
        <taxon>Bacillati</taxon>
        <taxon>Bacillota</taxon>
        <taxon>Bacilli</taxon>
        <taxon>Bacillales</taxon>
        <taxon>Bacillaceae</taxon>
        <taxon>Anaerobacillus</taxon>
    </lineage>
</organism>
<dbReference type="OrthoDB" id="2626990at2"/>
<comment type="caution">
    <text evidence="2">The sequence shown here is derived from an EMBL/GenBank/DDBJ whole genome shotgun (WGS) entry which is preliminary data.</text>
</comment>
<protein>
    <submittedName>
        <fullName evidence="2">Uncharacterized protein</fullName>
    </submittedName>
</protein>
<accession>A0A1S2L9I2</accession>
<feature type="compositionally biased region" description="Basic residues" evidence="1">
    <location>
        <begin position="21"/>
        <end position="30"/>
    </location>
</feature>
<dbReference type="EMBL" id="LQXD01000157">
    <property type="protein sequence ID" value="OIJ09016.1"/>
    <property type="molecule type" value="Genomic_DNA"/>
</dbReference>
<name>A0A1S2L9I2_9BACI</name>
<sequence length="155" mass="18381">MNLNPMFNDKTKKVTNEKPKFSKPRKQRSDKKHDIKIVVSQVDKRRVLYNSRLRGLSEKKYCTELVRKAFDFNYEFYEVDYPESNLTVHINPDAELYTEIVSKSVDWQCSIRRAAFKIFTEAIRLEGEEIKIEGIQQKKSTAKIFGDENNLVKYY</sequence>
<reference evidence="2" key="1">
    <citation type="submission" date="2016-10" db="EMBL/GenBank/DDBJ databases">
        <title>Draft genome sequences of four alkaliphilic bacteria belonging to the Anaerobacillus genus.</title>
        <authorList>
            <person name="Bassil N.M."/>
            <person name="Lloyd J.R."/>
        </authorList>
    </citation>
    <scope>NUCLEOTIDE SEQUENCE [LARGE SCALE GENOMIC DNA]</scope>
    <source>
        <strain evidence="2">NB2006</strain>
    </source>
</reference>
<dbReference type="AlphaFoldDB" id="A0A1S2L9I2"/>
<feature type="region of interest" description="Disordered" evidence="1">
    <location>
        <begin position="1"/>
        <end position="32"/>
    </location>
</feature>
<evidence type="ECO:0000256" key="1">
    <source>
        <dbReference type="SAM" id="MobiDB-lite"/>
    </source>
</evidence>